<dbReference type="EMBL" id="VUJU01005233">
    <property type="protein sequence ID" value="KAF0751867.1"/>
    <property type="molecule type" value="Genomic_DNA"/>
</dbReference>
<comment type="caution">
    <text evidence="1">The sequence shown here is derived from an EMBL/GenBank/DDBJ whole genome shotgun (WGS) entry which is preliminary data.</text>
</comment>
<dbReference type="Proteomes" id="UP000478052">
    <property type="component" value="Unassembled WGS sequence"/>
</dbReference>
<dbReference type="AlphaFoldDB" id="A0A6G0YA77"/>
<name>A0A6G0YA77_APHCR</name>
<evidence type="ECO:0000313" key="1">
    <source>
        <dbReference type="EMBL" id="KAF0751867.1"/>
    </source>
</evidence>
<evidence type="ECO:0000313" key="2">
    <source>
        <dbReference type="Proteomes" id="UP000478052"/>
    </source>
</evidence>
<keyword evidence="2" id="KW-1185">Reference proteome</keyword>
<protein>
    <submittedName>
        <fullName evidence="1">Uncharacterized protein</fullName>
    </submittedName>
</protein>
<gene>
    <name evidence="1" type="ORF">FWK35_00016671</name>
</gene>
<dbReference type="OrthoDB" id="10045385at2759"/>
<accession>A0A6G0YA77</accession>
<reference evidence="1 2" key="1">
    <citation type="submission" date="2019-08" db="EMBL/GenBank/DDBJ databases">
        <title>Whole genome of Aphis craccivora.</title>
        <authorList>
            <person name="Voronova N.V."/>
            <person name="Shulinski R.S."/>
            <person name="Bandarenka Y.V."/>
            <person name="Zhorov D.G."/>
            <person name="Warner D."/>
        </authorList>
    </citation>
    <scope>NUCLEOTIDE SEQUENCE [LARGE SCALE GENOMIC DNA]</scope>
    <source>
        <strain evidence="1">180601</strain>
        <tissue evidence="1">Whole Body</tissue>
    </source>
</reference>
<proteinExistence type="predicted"/>
<organism evidence="1 2">
    <name type="scientific">Aphis craccivora</name>
    <name type="common">Cowpea aphid</name>
    <dbReference type="NCBI Taxonomy" id="307492"/>
    <lineage>
        <taxon>Eukaryota</taxon>
        <taxon>Metazoa</taxon>
        <taxon>Ecdysozoa</taxon>
        <taxon>Arthropoda</taxon>
        <taxon>Hexapoda</taxon>
        <taxon>Insecta</taxon>
        <taxon>Pterygota</taxon>
        <taxon>Neoptera</taxon>
        <taxon>Paraneoptera</taxon>
        <taxon>Hemiptera</taxon>
        <taxon>Sternorrhyncha</taxon>
        <taxon>Aphidomorpha</taxon>
        <taxon>Aphidoidea</taxon>
        <taxon>Aphididae</taxon>
        <taxon>Aphidini</taxon>
        <taxon>Aphis</taxon>
        <taxon>Aphis</taxon>
    </lineage>
</organism>
<sequence length="130" mass="15387">MLGRWLYSYNFCHLWLLRFLLIVFSDSNFVYLSSRSGIQFNSLIGDEAYFQFSEYVNKQNCQIWGNENPRVSMEKQMHPQRVTVGSEFWAGRVITKLLRVGRLEGPYARCCISHLNLKSYAYKHTINKFN</sequence>